<dbReference type="CDD" id="cd04301">
    <property type="entry name" value="NAT_SF"/>
    <property type="match status" value="1"/>
</dbReference>
<dbReference type="InterPro" id="IPR000182">
    <property type="entry name" value="GNAT_dom"/>
</dbReference>
<proteinExistence type="predicted"/>
<dbReference type="Gene3D" id="3.40.630.30">
    <property type="match status" value="1"/>
</dbReference>
<dbReference type="SUPFAM" id="SSF55729">
    <property type="entry name" value="Acyl-CoA N-acyltransferases (Nat)"/>
    <property type="match status" value="1"/>
</dbReference>
<dbReference type="RefSeq" id="WP_032947548.1">
    <property type="nucleotide sequence ID" value="NZ_AZSI01000130.1"/>
</dbReference>
<reference evidence="2 3" key="1">
    <citation type="submission" date="2014-06" db="EMBL/GenBank/DDBJ databases">
        <title>Draft genome sequence of the putrescine producing strain Lactococcus lactis subsp cremoris GE214.</title>
        <authorList>
            <person name="Ladero V."/>
            <person name="Linares D.M."/>
            <person name="del Rio B."/>
            <person name="Mayo B."/>
            <person name="Martin M.C."/>
            <person name="Fernandez M."/>
            <person name="Alvarez M.A."/>
        </authorList>
    </citation>
    <scope>NUCLEOTIDE SEQUENCE [LARGE SCALE GENOMIC DNA]</scope>
    <source>
        <strain evidence="2 3">GE214</strain>
    </source>
</reference>
<organism evidence="2 3">
    <name type="scientific">Lactococcus cremoris subsp. cremoris GE214</name>
    <dbReference type="NCBI Taxonomy" id="1415168"/>
    <lineage>
        <taxon>Bacteria</taxon>
        <taxon>Bacillati</taxon>
        <taxon>Bacillota</taxon>
        <taxon>Bacilli</taxon>
        <taxon>Lactobacillales</taxon>
        <taxon>Streptococcaceae</taxon>
        <taxon>Lactococcus</taxon>
        <taxon>Lactococcus cremoris subsp. cremoris</taxon>
    </lineage>
</organism>
<dbReference type="GO" id="GO:0016747">
    <property type="term" value="F:acyltransferase activity, transferring groups other than amino-acyl groups"/>
    <property type="evidence" value="ECO:0007669"/>
    <property type="project" value="InterPro"/>
</dbReference>
<dbReference type="PANTHER" id="PTHR43233:SF1">
    <property type="entry name" value="FAMILY N-ACETYLTRANSFERASE, PUTATIVE (AFU_ORTHOLOGUE AFUA_6G03350)-RELATED"/>
    <property type="match status" value="1"/>
</dbReference>
<dbReference type="AlphaFoldDB" id="A0A084A8W3"/>
<name>A0A084A8W3_LACLC</name>
<dbReference type="Pfam" id="PF13673">
    <property type="entry name" value="Acetyltransf_10"/>
    <property type="match status" value="1"/>
</dbReference>
<dbReference type="PANTHER" id="PTHR43233">
    <property type="entry name" value="FAMILY N-ACETYLTRANSFERASE, PUTATIVE (AFU_ORTHOLOGUE AFUA_6G03350)-RELATED"/>
    <property type="match status" value="1"/>
</dbReference>
<comment type="caution">
    <text evidence="2">The sequence shown here is derived from an EMBL/GenBank/DDBJ whole genome shotgun (WGS) entry which is preliminary data.</text>
</comment>
<dbReference type="InterPro" id="IPR016181">
    <property type="entry name" value="Acyl_CoA_acyltransferase"/>
</dbReference>
<evidence type="ECO:0000313" key="2">
    <source>
        <dbReference type="EMBL" id="KEY61742.1"/>
    </source>
</evidence>
<dbReference type="Proteomes" id="UP000028401">
    <property type="component" value="Unassembled WGS sequence"/>
</dbReference>
<protein>
    <recommendedName>
        <fullName evidence="1">N-acetyltransferase domain-containing protein</fullName>
    </recommendedName>
</protein>
<sequence length="131" mass="15098">MITYGKRTELNTIDVIRLFESSGIVRPFSQPSRIKEMILNSDLIYTAWNEDQLIGIARCVTDFSYCCYLSDLAVHRDYQSRKVGATLIEHVEKELGDEVSLILLASDTAMDYYPKIGFNKAENAYIKKRKY</sequence>
<dbReference type="PROSITE" id="PS51186">
    <property type="entry name" value="GNAT"/>
    <property type="match status" value="1"/>
</dbReference>
<dbReference type="PATRIC" id="fig|1415168.3.peg.2192"/>
<dbReference type="EMBL" id="AZSI01000130">
    <property type="protein sequence ID" value="KEY61742.1"/>
    <property type="molecule type" value="Genomic_DNA"/>
</dbReference>
<evidence type="ECO:0000313" key="3">
    <source>
        <dbReference type="Proteomes" id="UP000028401"/>
    </source>
</evidence>
<feature type="domain" description="N-acetyltransferase" evidence="1">
    <location>
        <begin position="2"/>
        <end position="131"/>
    </location>
</feature>
<gene>
    <name evidence="2" type="ORF">U725_02124</name>
</gene>
<accession>A0A084A8W3</accession>
<evidence type="ECO:0000259" key="1">
    <source>
        <dbReference type="PROSITE" id="PS51186"/>
    </source>
</evidence>
<dbReference type="InterPro" id="IPR053144">
    <property type="entry name" value="Acetyltransferase_Butenolide"/>
</dbReference>